<dbReference type="AlphaFoldDB" id="A0A9W9HB02"/>
<evidence type="ECO:0000313" key="3">
    <source>
        <dbReference type="Proteomes" id="UP001149079"/>
    </source>
</evidence>
<dbReference type="GeneID" id="81402052"/>
<evidence type="ECO:0000313" key="2">
    <source>
        <dbReference type="EMBL" id="KAJ5143351.1"/>
    </source>
</evidence>
<evidence type="ECO:0000256" key="1">
    <source>
        <dbReference type="SAM" id="MobiDB-lite"/>
    </source>
</evidence>
<gene>
    <name evidence="2" type="ORF">N7515_002138</name>
</gene>
<dbReference type="RefSeq" id="XP_056524995.1">
    <property type="nucleotide sequence ID" value="XM_056662882.1"/>
</dbReference>
<dbReference type="EMBL" id="JAPQKL010000002">
    <property type="protein sequence ID" value="KAJ5143351.1"/>
    <property type="molecule type" value="Genomic_DNA"/>
</dbReference>
<feature type="region of interest" description="Disordered" evidence="1">
    <location>
        <begin position="1"/>
        <end position="26"/>
    </location>
</feature>
<sequence length="68" mass="7143">MSSPMPITTQPETEGVARPATTSPQTLDNVRCSRCQRTLNIGPSGGAVQFGMNSYYCSRCAAKVGFGG</sequence>
<dbReference type="OrthoDB" id="3920481at2759"/>
<reference evidence="2" key="2">
    <citation type="journal article" date="2023" name="IMA Fungus">
        <title>Comparative genomic study of the Penicillium genus elucidates a diverse pangenome and 15 lateral gene transfer events.</title>
        <authorList>
            <person name="Petersen C."/>
            <person name="Sorensen T."/>
            <person name="Nielsen M.R."/>
            <person name="Sondergaard T.E."/>
            <person name="Sorensen J.L."/>
            <person name="Fitzpatrick D.A."/>
            <person name="Frisvad J.C."/>
            <person name="Nielsen K.L."/>
        </authorList>
    </citation>
    <scope>NUCLEOTIDE SEQUENCE</scope>
    <source>
        <strain evidence="2">IBT 22155</strain>
    </source>
</reference>
<accession>A0A9W9HB02</accession>
<dbReference type="Proteomes" id="UP001149079">
    <property type="component" value="Unassembled WGS sequence"/>
</dbReference>
<protein>
    <submittedName>
        <fullName evidence="2">Uncharacterized protein</fullName>
    </submittedName>
</protein>
<name>A0A9W9HB02_9EURO</name>
<organism evidence="2 3">
    <name type="scientific">Penicillium bovifimosum</name>
    <dbReference type="NCBI Taxonomy" id="126998"/>
    <lineage>
        <taxon>Eukaryota</taxon>
        <taxon>Fungi</taxon>
        <taxon>Dikarya</taxon>
        <taxon>Ascomycota</taxon>
        <taxon>Pezizomycotina</taxon>
        <taxon>Eurotiomycetes</taxon>
        <taxon>Eurotiomycetidae</taxon>
        <taxon>Eurotiales</taxon>
        <taxon>Aspergillaceae</taxon>
        <taxon>Penicillium</taxon>
    </lineage>
</organism>
<reference evidence="2" key="1">
    <citation type="submission" date="2022-11" db="EMBL/GenBank/DDBJ databases">
        <authorList>
            <person name="Petersen C."/>
        </authorList>
    </citation>
    <scope>NUCLEOTIDE SEQUENCE</scope>
    <source>
        <strain evidence="2">IBT 22155</strain>
    </source>
</reference>
<proteinExistence type="predicted"/>
<comment type="caution">
    <text evidence="2">The sequence shown here is derived from an EMBL/GenBank/DDBJ whole genome shotgun (WGS) entry which is preliminary data.</text>
</comment>
<keyword evidence="3" id="KW-1185">Reference proteome</keyword>
<feature type="compositionally biased region" description="Polar residues" evidence="1">
    <location>
        <begin position="1"/>
        <end position="12"/>
    </location>
</feature>